<organism evidence="2 3">
    <name type="scientific">Ceratitis capitata</name>
    <name type="common">Mediterranean fruit fly</name>
    <name type="synonym">Tephritis capitata</name>
    <dbReference type="NCBI Taxonomy" id="7213"/>
    <lineage>
        <taxon>Eukaryota</taxon>
        <taxon>Metazoa</taxon>
        <taxon>Ecdysozoa</taxon>
        <taxon>Arthropoda</taxon>
        <taxon>Hexapoda</taxon>
        <taxon>Insecta</taxon>
        <taxon>Pterygota</taxon>
        <taxon>Neoptera</taxon>
        <taxon>Endopterygota</taxon>
        <taxon>Diptera</taxon>
        <taxon>Brachycera</taxon>
        <taxon>Muscomorpha</taxon>
        <taxon>Tephritoidea</taxon>
        <taxon>Tephritidae</taxon>
        <taxon>Ceratitis</taxon>
        <taxon>Ceratitis</taxon>
    </lineage>
</organism>
<keyword evidence="1" id="KW-0812">Transmembrane</keyword>
<keyword evidence="3" id="KW-1185">Reference proteome</keyword>
<dbReference type="EMBL" id="CAJHJT010000056">
    <property type="protein sequence ID" value="CAD7013448.1"/>
    <property type="molecule type" value="Genomic_DNA"/>
</dbReference>
<comment type="caution">
    <text evidence="2">The sequence shown here is derived from an EMBL/GenBank/DDBJ whole genome shotgun (WGS) entry which is preliminary data.</text>
</comment>
<proteinExistence type="predicted"/>
<evidence type="ECO:0000313" key="2">
    <source>
        <dbReference type="EMBL" id="CAD7013448.1"/>
    </source>
</evidence>
<protein>
    <submittedName>
        <fullName evidence="2">(Mediterranean fruit fly) hypothetical protein</fullName>
    </submittedName>
</protein>
<keyword evidence="1" id="KW-1133">Transmembrane helix</keyword>
<accession>A0A811VB08</accession>
<name>A0A811VB08_CERCA</name>
<feature type="non-terminal residue" evidence="2">
    <location>
        <position position="1"/>
    </location>
</feature>
<sequence>KTNSPNTGEAGSLPKPNESIFKYRNGLNGYLEPLTIDISWLVLLSLVLLLLALQ</sequence>
<reference evidence="2" key="1">
    <citation type="submission" date="2020-11" db="EMBL/GenBank/DDBJ databases">
        <authorList>
            <person name="Whitehead M."/>
        </authorList>
    </citation>
    <scope>NUCLEOTIDE SEQUENCE</scope>
    <source>
        <strain evidence="2">EGII</strain>
    </source>
</reference>
<keyword evidence="1" id="KW-0472">Membrane</keyword>
<feature type="transmembrane region" description="Helical" evidence="1">
    <location>
        <begin position="34"/>
        <end position="53"/>
    </location>
</feature>
<dbReference type="AlphaFoldDB" id="A0A811VB08"/>
<evidence type="ECO:0000313" key="3">
    <source>
        <dbReference type="Proteomes" id="UP000606786"/>
    </source>
</evidence>
<dbReference type="Proteomes" id="UP000606786">
    <property type="component" value="Unassembled WGS sequence"/>
</dbReference>
<gene>
    <name evidence="2" type="ORF">CCAP1982_LOCUS21513</name>
</gene>
<evidence type="ECO:0000256" key="1">
    <source>
        <dbReference type="SAM" id="Phobius"/>
    </source>
</evidence>